<dbReference type="Proteomes" id="UP000467214">
    <property type="component" value="Unassembled WGS sequence"/>
</dbReference>
<comment type="cofactor">
    <cofactor evidence="1">
        <name>Zn(2+)</name>
        <dbReference type="ChEBI" id="CHEBI:29105"/>
    </cofactor>
</comment>
<dbReference type="GO" id="GO:0046872">
    <property type="term" value="F:metal ion binding"/>
    <property type="evidence" value="ECO:0007669"/>
    <property type="project" value="UniProtKB-KW"/>
</dbReference>
<keyword evidence="3" id="KW-0479">Metal-binding</keyword>
<keyword evidence="8" id="KW-1185">Reference proteome</keyword>
<evidence type="ECO:0000256" key="4">
    <source>
        <dbReference type="ARBA" id="ARBA00022801"/>
    </source>
</evidence>
<evidence type="ECO:0000256" key="3">
    <source>
        <dbReference type="ARBA" id="ARBA00022723"/>
    </source>
</evidence>
<evidence type="ECO:0000256" key="2">
    <source>
        <dbReference type="ARBA" id="ARBA00005947"/>
    </source>
</evidence>
<proteinExistence type="inferred from homology"/>
<reference evidence="7 8" key="1">
    <citation type="submission" date="2019-12" db="EMBL/GenBank/DDBJ databases">
        <title>Neisseriaceae gen. nov. sp. Genome sequencing and assembly.</title>
        <authorList>
            <person name="Liu Z."/>
            <person name="Li A."/>
        </authorList>
    </citation>
    <scope>NUCLEOTIDE SEQUENCE [LARGE SCALE GENOMIC DNA]</scope>
    <source>
        <strain evidence="7 8">B2N2-7</strain>
    </source>
</reference>
<dbReference type="CDD" id="cd10001">
    <property type="entry name" value="HDAC_classII_APAH"/>
    <property type="match status" value="1"/>
</dbReference>
<sequence>MRTVYTDDHHLHQGRAELYNGTLTASFEKPSRADMVLEQVRAQTLGEVLAPKPHGLEPVLKVHDEGYVRFWESAWQRWSATGRDWDALPKMWQVRRLRERIPEHVEGQLCYYSMDAGTPLTAGTWPAITAAANVAVTAADCLLAGEKSVFALTRPPGHHAAYDYCGGYCYFNNAAIAAQRLLDGGVRKLAVLDVDYHHGNGTQDIFYRRSDVLFLSIHGDPRTEYPFFLGFADEEGEGNGLGFNANYPLAAGTDVAGWFAALEAACTRIQAYGAEALVVSLGVDTYEGDPISRFALKHEDFIRLGARLARLGLPTQFCFEGGYAVEAIGINAVNVLTGFEGA</sequence>
<feature type="domain" description="Histone deacetylase" evidence="6">
    <location>
        <begin position="28"/>
        <end position="335"/>
    </location>
</feature>
<dbReference type="SUPFAM" id="SSF52768">
    <property type="entry name" value="Arginase/deacetylase"/>
    <property type="match status" value="1"/>
</dbReference>
<dbReference type="InterPro" id="IPR023696">
    <property type="entry name" value="Ureohydrolase_dom_sf"/>
</dbReference>
<evidence type="ECO:0000259" key="6">
    <source>
        <dbReference type="Pfam" id="PF00850"/>
    </source>
</evidence>
<name>A0A845BQN8_9NEIS</name>
<keyword evidence="5" id="KW-0862">Zinc</keyword>
<dbReference type="GO" id="GO:0004407">
    <property type="term" value="F:histone deacetylase activity"/>
    <property type="evidence" value="ECO:0007669"/>
    <property type="project" value="TreeGrafter"/>
</dbReference>
<evidence type="ECO:0000313" key="8">
    <source>
        <dbReference type="Proteomes" id="UP000467214"/>
    </source>
</evidence>
<evidence type="ECO:0000313" key="7">
    <source>
        <dbReference type="EMBL" id="MXR36771.1"/>
    </source>
</evidence>
<comment type="similarity">
    <text evidence="2">Belongs to the histone deacetylase family.</text>
</comment>
<dbReference type="RefSeq" id="WP_160795985.1">
    <property type="nucleotide sequence ID" value="NZ_WSSB01000005.1"/>
</dbReference>
<dbReference type="InterPro" id="IPR037138">
    <property type="entry name" value="His_deacetylse_dom_sf"/>
</dbReference>
<dbReference type="GO" id="GO:0040029">
    <property type="term" value="P:epigenetic regulation of gene expression"/>
    <property type="evidence" value="ECO:0007669"/>
    <property type="project" value="TreeGrafter"/>
</dbReference>
<organism evidence="7 8">
    <name type="scientific">Craterilacuibacter sinensis</name>
    <dbReference type="NCBI Taxonomy" id="2686017"/>
    <lineage>
        <taxon>Bacteria</taxon>
        <taxon>Pseudomonadati</taxon>
        <taxon>Pseudomonadota</taxon>
        <taxon>Betaproteobacteria</taxon>
        <taxon>Neisseriales</taxon>
        <taxon>Neisseriaceae</taxon>
        <taxon>Craterilacuibacter</taxon>
    </lineage>
</organism>
<dbReference type="PANTHER" id="PTHR10625:SF17">
    <property type="entry name" value="HISTONE DEACETYLASE 8"/>
    <property type="match status" value="1"/>
</dbReference>
<evidence type="ECO:0000256" key="1">
    <source>
        <dbReference type="ARBA" id="ARBA00001947"/>
    </source>
</evidence>
<gene>
    <name evidence="7" type="ORF">GQF02_07290</name>
</gene>
<dbReference type="GO" id="GO:0016787">
    <property type="term" value="F:hydrolase activity"/>
    <property type="evidence" value="ECO:0007669"/>
    <property type="project" value="UniProtKB-KW"/>
</dbReference>
<keyword evidence="4" id="KW-0378">Hydrolase</keyword>
<dbReference type="InterPro" id="IPR000286">
    <property type="entry name" value="HDACs"/>
</dbReference>
<dbReference type="Pfam" id="PF00850">
    <property type="entry name" value="Hist_deacetyl"/>
    <property type="match status" value="1"/>
</dbReference>
<dbReference type="PRINTS" id="PR01270">
    <property type="entry name" value="HDASUPER"/>
</dbReference>
<dbReference type="EMBL" id="WSSB01000005">
    <property type="protein sequence ID" value="MXR36771.1"/>
    <property type="molecule type" value="Genomic_DNA"/>
</dbReference>
<dbReference type="Gene3D" id="3.40.800.20">
    <property type="entry name" value="Histone deacetylase domain"/>
    <property type="match status" value="1"/>
</dbReference>
<protein>
    <submittedName>
        <fullName evidence="7">Histone deacetylase family protein</fullName>
    </submittedName>
</protein>
<dbReference type="PANTHER" id="PTHR10625">
    <property type="entry name" value="HISTONE DEACETYLASE HDAC1-RELATED"/>
    <property type="match status" value="1"/>
</dbReference>
<dbReference type="InterPro" id="IPR023801">
    <property type="entry name" value="His_deacetylse_dom"/>
</dbReference>
<dbReference type="AlphaFoldDB" id="A0A845BQN8"/>
<comment type="caution">
    <text evidence="7">The sequence shown here is derived from an EMBL/GenBank/DDBJ whole genome shotgun (WGS) entry which is preliminary data.</text>
</comment>
<evidence type="ECO:0000256" key="5">
    <source>
        <dbReference type="ARBA" id="ARBA00022833"/>
    </source>
</evidence>
<accession>A0A845BQN8</accession>